<dbReference type="EMBL" id="PJQM01001903">
    <property type="protein sequence ID" value="RCH99862.1"/>
    <property type="molecule type" value="Genomic_DNA"/>
</dbReference>
<protein>
    <recommendedName>
        <fullName evidence="3">MalT-like TPR region domain-containing protein</fullName>
    </recommendedName>
</protein>
<dbReference type="PANTHER" id="PTHR28142:SF1">
    <property type="entry name" value="MITOCHONDRIAL INNER MEMBRANE I-AAA PROTEASE SUPERCOMPLEX SUBUNIT MGR3-RELATED"/>
    <property type="match status" value="1"/>
</dbReference>
<dbReference type="Gene3D" id="1.25.40.10">
    <property type="entry name" value="Tetratricopeptide repeat domain"/>
    <property type="match status" value="2"/>
</dbReference>
<dbReference type="STRING" id="4846.A0A367KC96"/>
<comment type="caution">
    <text evidence="1">The sequence shown here is derived from an EMBL/GenBank/DDBJ whole genome shotgun (WGS) entry which is preliminary data.</text>
</comment>
<dbReference type="InterPro" id="IPR040201">
    <property type="entry name" value="Mrg3-like"/>
</dbReference>
<reference evidence="1 2" key="1">
    <citation type="journal article" date="2018" name="G3 (Bethesda)">
        <title>Phylogenetic and Phylogenomic Definition of Rhizopus Species.</title>
        <authorList>
            <person name="Gryganskyi A.P."/>
            <person name="Golan J."/>
            <person name="Dolatabadi S."/>
            <person name="Mondo S."/>
            <person name="Robb S."/>
            <person name="Idnurm A."/>
            <person name="Muszewska A."/>
            <person name="Steczkiewicz K."/>
            <person name="Masonjones S."/>
            <person name="Liao H.L."/>
            <person name="Gajdeczka M.T."/>
            <person name="Anike F."/>
            <person name="Vuek A."/>
            <person name="Anishchenko I.M."/>
            <person name="Voigt K."/>
            <person name="de Hoog G.S."/>
            <person name="Smith M.E."/>
            <person name="Heitman J."/>
            <person name="Vilgalys R."/>
            <person name="Stajich J.E."/>
        </authorList>
    </citation>
    <scope>NUCLEOTIDE SEQUENCE [LARGE SCALE GENOMIC DNA]</scope>
    <source>
        <strain evidence="1 2">LSU 92-RS-03</strain>
    </source>
</reference>
<gene>
    <name evidence="1" type="ORF">CU098_006105</name>
</gene>
<proteinExistence type="predicted"/>
<dbReference type="InterPro" id="IPR019734">
    <property type="entry name" value="TPR_rpt"/>
</dbReference>
<dbReference type="Proteomes" id="UP000253551">
    <property type="component" value="Unassembled WGS sequence"/>
</dbReference>
<evidence type="ECO:0000313" key="2">
    <source>
        <dbReference type="Proteomes" id="UP000253551"/>
    </source>
</evidence>
<name>A0A367KC96_RHIST</name>
<dbReference type="OrthoDB" id="10050400at2759"/>
<evidence type="ECO:0008006" key="3">
    <source>
        <dbReference type="Google" id="ProtNLM"/>
    </source>
</evidence>
<evidence type="ECO:0000313" key="1">
    <source>
        <dbReference type="EMBL" id="RCH99862.1"/>
    </source>
</evidence>
<keyword evidence="2" id="KW-1185">Reference proteome</keyword>
<accession>A0A367KC96</accession>
<dbReference type="SUPFAM" id="SSF48452">
    <property type="entry name" value="TPR-like"/>
    <property type="match status" value="2"/>
</dbReference>
<dbReference type="PANTHER" id="PTHR28142">
    <property type="entry name" value="MITOCHONDRIAL INNER MEMBRANE I-AAA PROTEASE SUPERCOMPLEX SUBUNIT MGR3-RELATED"/>
    <property type="match status" value="1"/>
</dbReference>
<dbReference type="InterPro" id="IPR011990">
    <property type="entry name" value="TPR-like_helical_dom_sf"/>
</dbReference>
<dbReference type="SMART" id="SM00028">
    <property type="entry name" value="TPR"/>
    <property type="match status" value="3"/>
</dbReference>
<organism evidence="1 2">
    <name type="scientific">Rhizopus stolonifer</name>
    <name type="common">Rhizopus nigricans</name>
    <dbReference type="NCBI Taxonomy" id="4846"/>
    <lineage>
        <taxon>Eukaryota</taxon>
        <taxon>Fungi</taxon>
        <taxon>Fungi incertae sedis</taxon>
        <taxon>Mucoromycota</taxon>
        <taxon>Mucoromycotina</taxon>
        <taxon>Mucoromycetes</taxon>
        <taxon>Mucorales</taxon>
        <taxon>Mucorineae</taxon>
        <taxon>Rhizopodaceae</taxon>
        <taxon>Rhizopus</taxon>
    </lineage>
</organism>
<sequence>MSLQRLFRPCQLTRFSKQSRIFNRTHISHYATQTKTSPVKARSFRVHPLPAMLIGFSLVCLGVGLHDHLSSDIQAYPVSVRQPLLKALYYQQNKDLTLAHKYFNEALKQALESPEVETEALVGIMIQLGSFQESMNELAEARRTLTLALRHLLGREGTLFDLNLDHLSVLEQKKAVGIAQKLGDITSAMKMDKEAEKWYTWSVDHLLRTPMVQEDQAMFDQEHMPLWLTKTDFKILLEKFGAFYTSRDKPDLAIGLYMRALDLIGLDSCQSTILMNNLMESYASLGKYEDAKLWGQKGLDLAQNPNTGKMNKDGKVCDQSCGVLLFNMGMLFEQTKDQSKAIQFYQSARKHGRDFKQADCIKEADKALRRIEFEIQRDNTQL</sequence>
<dbReference type="AlphaFoldDB" id="A0A367KC96"/>